<proteinExistence type="predicted"/>
<dbReference type="Gene3D" id="2.10.60.10">
    <property type="entry name" value="CD59"/>
    <property type="match status" value="2"/>
</dbReference>
<organism evidence="3 4">
    <name type="scientific">Xenopus laevis</name>
    <name type="common">African clawed frog</name>
    <dbReference type="NCBI Taxonomy" id="8355"/>
    <lineage>
        <taxon>Eukaryota</taxon>
        <taxon>Metazoa</taxon>
        <taxon>Chordata</taxon>
        <taxon>Craniata</taxon>
        <taxon>Vertebrata</taxon>
        <taxon>Euteleostomi</taxon>
        <taxon>Amphibia</taxon>
        <taxon>Batrachia</taxon>
        <taxon>Anura</taxon>
        <taxon>Pipoidea</taxon>
        <taxon>Pipidae</taxon>
        <taxon>Xenopodinae</taxon>
        <taxon>Xenopus</taxon>
        <taxon>Xenopus</taxon>
    </lineage>
</organism>
<reference evidence="4" key="1">
    <citation type="submission" date="2025-08" db="UniProtKB">
        <authorList>
            <consortium name="RefSeq"/>
        </authorList>
    </citation>
    <scope>IDENTIFICATION</scope>
    <source>
        <strain evidence="4">J_2021</strain>
        <tissue evidence="4">Erythrocytes</tissue>
    </source>
</reference>
<gene>
    <name evidence="4" type="primary">LOC108719483</name>
</gene>
<dbReference type="OrthoDB" id="9907178at2759"/>
<evidence type="ECO:0000313" key="4">
    <source>
        <dbReference type="RefSeq" id="XP_018123830.2"/>
    </source>
</evidence>
<dbReference type="OMA" id="ANINRNQ"/>
<dbReference type="PANTHER" id="PTHR20914:SF9">
    <property type="entry name" value="COILED, ISOFORM A"/>
    <property type="match status" value="1"/>
</dbReference>
<dbReference type="PaxDb" id="8355-A0A1L8G0F6"/>
<dbReference type="PANTHER" id="PTHR20914">
    <property type="entry name" value="LY6/PLAUR DOMAIN-CONTAINING PROTEIN 8"/>
    <property type="match status" value="1"/>
</dbReference>
<protein>
    <submittedName>
        <fullName evidence="4">Phospholipase A2 inhibitor subunit gamma B</fullName>
    </submittedName>
</protein>
<dbReference type="GO" id="GO:0005576">
    <property type="term" value="C:extracellular region"/>
    <property type="evidence" value="ECO:0007669"/>
    <property type="project" value="UniProtKB-SubCell"/>
</dbReference>
<evidence type="ECO:0000256" key="1">
    <source>
        <dbReference type="ARBA" id="ARBA00004613"/>
    </source>
</evidence>
<sequence>MKSNFTNAPEKNETSQFIIHQMILVGIKHFSQRYQELRNNMDLLLPLCLLLGLIAEGNGLQCLQCLDNSGRDCDGNAVTCLSDSQVCTATLVQDEIDTSKPENVAFLQANINRNQSKYLFLRDCGDPRDCQDPVILLRTPYNRMVTTQSCCTSDLCKAEVPKLLLEGPLNGLTCPGCLTIYSSSCETQVPVFCRDNENNCFTFSSQPQNYSNDVLLAMSGCASQSACDMEILNGQKIQCWSGGCGWNLPLTPRLLLLLMVLVHGLHSISYS</sequence>
<keyword evidence="4" id="KW-0593">Phospholipase A2 inhibitor</keyword>
<dbReference type="AlphaFoldDB" id="A0A1L8G0F6"/>
<dbReference type="RefSeq" id="XP_018123830.2">
    <property type="nucleotide sequence ID" value="XM_018268341.2"/>
</dbReference>
<dbReference type="GeneID" id="108719483"/>
<keyword evidence="2" id="KW-0964">Secreted</keyword>
<evidence type="ECO:0000256" key="2">
    <source>
        <dbReference type="ARBA" id="ARBA00022525"/>
    </source>
</evidence>
<name>A0A1L8G0F6_XENLA</name>
<accession>A0A1L8G0F6</accession>
<dbReference type="InterPro" id="IPR050918">
    <property type="entry name" value="CNF-like_PLA2_Inhibitor"/>
</dbReference>
<evidence type="ECO:0000313" key="3">
    <source>
        <dbReference type="Proteomes" id="UP000186698"/>
    </source>
</evidence>
<comment type="subcellular location">
    <subcellularLocation>
        <location evidence="1">Secreted</location>
    </subcellularLocation>
</comment>
<dbReference type="Proteomes" id="UP000186698">
    <property type="component" value="Chromosome 6L"/>
</dbReference>
<dbReference type="CDD" id="cd23572">
    <property type="entry name" value="TFP_LU_ECD_PINLYP_rpt2"/>
    <property type="match status" value="1"/>
</dbReference>
<dbReference type="SUPFAM" id="SSF57302">
    <property type="entry name" value="Snake toxin-like"/>
    <property type="match status" value="2"/>
</dbReference>
<dbReference type="KEGG" id="xla:108719483"/>
<dbReference type="GO" id="GO:0019834">
    <property type="term" value="F:phospholipase A2 inhibitor activity"/>
    <property type="evidence" value="ECO:0007669"/>
    <property type="project" value="UniProtKB-KW"/>
</dbReference>
<dbReference type="InterPro" id="IPR045860">
    <property type="entry name" value="Snake_toxin-like_sf"/>
</dbReference>
<keyword evidence="3" id="KW-1185">Reference proteome</keyword>